<feature type="region of interest" description="Disordered" evidence="1">
    <location>
        <begin position="366"/>
        <end position="391"/>
    </location>
</feature>
<reference evidence="3" key="1">
    <citation type="submission" date="2017-10" db="EMBL/GenBank/DDBJ databases">
        <title>Rapid genome shrinkage in a self-fertile nematode reveals novel sperm competition proteins.</title>
        <authorList>
            <person name="Yin D."/>
            <person name="Schwarz E.M."/>
            <person name="Thomas C.G."/>
            <person name="Felde R.L."/>
            <person name="Korf I.F."/>
            <person name="Cutter A.D."/>
            <person name="Schartner C.M."/>
            <person name="Ralston E.J."/>
            <person name="Meyer B.J."/>
            <person name="Haag E.S."/>
        </authorList>
    </citation>
    <scope>NUCLEOTIDE SEQUENCE [LARGE SCALE GENOMIC DNA]</scope>
    <source>
        <strain evidence="3">JU1422</strain>
    </source>
</reference>
<accession>A0A2G5TGS1</accession>
<name>A0A2G5TGS1_9PELO</name>
<dbReference type="Proteomes" id="UP000230233">
    <property type="component" value="Chromosome V"/>
</dbReference>
<organism evidence="2 3">
    <name type="scientific">Caenorhabditis nigoni</name>
    <dbReference type="NCBI Taxonomy" id="1611254"/>
    <lineage>
        <taxon>Eukaryota</taxon>
        <taxon>Metazoa</taxon>
        <taxon>Ecdysozoa</taxon>
        <taxon>Nematoda</taxon>
        <taxon>Chromadorea</taxon>
        <taxon>Rhabditida</taxon>
        <taxon>Rhabditina</taxon>
        <taxon>Rhabditomorpha</taxon>
        <taxon>Rhabditoidea</taxon>
        <taxon>Rhabditidae</taxon>
        <taxon>Peloderinae</taxon>
        <taxon>Caenorhabditis</taxon>
    </lineage>
</organism>
<feature type="compositionally biased region" description="Low complexity" evidence="1">
    <location>
        <begin position="376"/>
        <end position="390"/>
    </location>
</feature>
<dbReference type="AlphaFoldDB" id="A0A2G5TGS1"/>
<comment type="caution">
    <text evidence="2">The sequence shown here is derived from an EMBL/GenBank/DDBJ whole genome shotgun (WGS) entry which is preliminary data.</text>
</comment>
<sequence>MSSSDSDQANSGSDSERSTKKSGWKWNNLKPVTISGIQCLIVNTKLTKVDYASLMLYAEKYPEIVNKNPPSKPGYHKCEVFVVRKRIKREQLISDELSWTTIGHHSDYYIFKSGHFYFTKNKPEATHLMRTSDYQFSCWPGLDKRTARMYDLKNLKDGKHCLSSLLIHECKSNFQRPVFNLRDVEVNYVGERSFDSEAENGRQSAGSTEDLREEEADEQKCVEMGIDANGKPIKRQAPANNKKPRNNQKKGGNNNNNSHRNRTVGPPQQNRRTRCLQNNGNRNEASPSGYNGPSASNVGQSAIGANMNPSFGGPAPSAMEVPGKNSNHELFGKMIGRQMEQIQDAAVVDQLQNRMMNLMHDALAEQEATTRSNEKQQQQQGGFNQQQQQQRSAIAVKPTLMAPRVAQFRSFSQGSFVFEMFYFLN</sequence>
<evidence type="ECO:0000313" key="2">
    <source>
        <dbReference type="EMBL" id="PIC26469.1"/>
    </source>
</evidence>
<feature type="region of interest" description="Disordered" evidence="1">
    <location>
        <begin position="194"/>
        <end position="313"/>
    </location>
</feature>
<evidence type="ECO:0000256" key="1">
    <source>
        <dbReference type="SAM" id="MobiDB-lite"/>
    </source>
</evidence>
<dbReference type="EMBL" id="PDUG01000005">
    <property type="protein sequence ID" value="PIC26469.1"/>
    <property type="molecule type" value="Genomic_DNA"/>
</dbReference>
<dbReference type="OrthoDB" id="5871279at2759"/>
<keyword evidence="3" id="KW-1185">Reference proteome</keyword>
<feature type="compositionally biased region" description="Polar residues" evidence="1">
    <location>
        <begin position="266"/>
        <end position="300"/>
    </location>
</feature>
<feature type="compositionally biased region" description="Low complexity" evidence="1">
    <location>
        <begin position="1"/>
        <end position="13"/>
    </location>
</feature>
<proteinExistence type="predicted"/>
<protein>
    <submittedName>
        <fullName evidence="2">Uncharacterized protein</fullName>
    </submittedName>
</protein>
<dbReference type="STRING" id="1611254.A0A2G5TGS1"/>
<gene>
    <name evidence="2" type="primary">Cnig_chr_V.g19032</name>
    <name evidence="2" type="ORF">B9Z55_019032</name>
</gene>
<evidence type="ECO:0000313" key="3">
    <source>
        <dbReference type="Proteomes" id="UP000230233"/>
    </source>
</evidence>
<feature type="region of interest" description="Disordered" evidence="1">
    <location>
        <begin position="1"/>
        <end position="23"/>
    </location>
</feature>